<proteinExistence type="predicted"/>
<dbReference type="Gene3D" id="3.30.200.20">
    <property type="entry name" value="Phosphorylase Kinase, domain 1"/>
    <property type="match status" value="1"/>
</dbReference>
<reference evidence="3" key="1">
    <citation type="journal article" date="2019" name="Int. J. Syst. Evol. Microbiol.">
        <title>The Global Catalogue of Microorganisms (GCM) 10K type strain sequencing project: providing services to taxonomists for standard genome sequencing and annotation.</title>
        <authorList>
            <consortium name="The Broad Institute Genomics Platform"/>
            <consortium name="The Broad Institute Genome Sequencing Center for Infectious Disease"/>
            <person name="Wu L."/>
            <person name="Ma J."/>
        </authorList>
    </citation>
    <scope>NUCLEOTIDE SEQUENCE [LARGE SCALE GENOMIC DNA]</scope>
    <source>
        <strain evidence="3">CGMCC 4.1469</strain>
    </source>
</reference>
<evidence type="ECO:0000259" key="1">
    <source>
        <dbReference type="PROSITE" id="PS50011"/>
    </source>
</evidence>
<sequence>MRDSFRQALLRARQAQGAAGGDLQCAGESYHVIQSLGGSETSQVYLARRISGQPFLATIKLSAASAAAVRYAREAEVLKELQSLQEGAASVYAAQRLPEVIAQGPVVGHDGRQALVLRHPIGYWGSLAALSERFSNGIDPRHAVWIWRRMLDVLHFVHAQGWAHGDVRPEHALVHAPNHGVLMIGWASAQKNASARAQAADLLRSARVVRVLVCGAAGSGGLPAGVPAALADLLMRASEDETFCQEKGATGLDGLLRTAAQEAFGPPSFLPLNL</sequence>
<protein>
    <submittedName>
        <fullName evidence="2">Lipopolysaccharide kinase InaA family protein</fullName>
    </submittedName>
</protein>
<organism evidence="2 3">
    <name type="scientific">Prosthecobacter fluviatilis</name>
    <dbReference type="NCBI Taxonomy" id="445931"/>
    <lineage>
        <taxon>Bacteria</taxon>
        <taxon>Pseudomonadati</taxon>
        <taxon>Verrucomicrobiota</taxon>
        <taxon>Verrucomicrobiia</taxon>
        <taxon>Verrucomicrobiales</taxon>
        <taxon>Verrucomicrobiaceae</taxon>
        <taxon>Prosthecobacter</taxon>
    </lineage>
</organism>
<dbReference type="Pfam" id="PF06293">
    <property type="entry name" value="Kdo"/>
    <property type="match status" value="1"/>
</dbReference>
<keyword evidence="2" id="KW-0808">Transferase</keyword>
<evidence type="ECO:0000313" key="3">
    <source>
        <dbReference type="Proteomes" id="UP001596052"/>
    </source>
</evidence>
<dbReference type="EMBL" id="JBHSMQ010000002">
    <property type="protein sequence ID" value="MFC5454280.1"/>
    <property type="molecule type" value="Genomic_DNA"/>
</dbReference>
<name>A0ABW0KLR0_9BACT</name>
<dbReference type="Proteomes" id="UP001596052">
    <property type="component" value="Unassembled WGS sequence"/>
</dbReference>
<evidence type="ECO:0000313" key="2">
    <source>
        <dbReference type="EMBL" id="MFC5454280.1"/>
    </source>
</evidence>
<keyword evidence="3" id="KW-1185">Reference proteome</keyword>
<dbReference type="InterPro" id="IPR000719">
    <property type="entry name" value="Prot_kinase_dom"/>
</dbReference>
<comment type="caution">
    <text evidence="2">The sequence shown here is derived from an EMBL/GenBank/DDBJ whole genome shotgun (WGS) entry which is preliminary data.</text>
</comment>
<dbReference type="RefSeq" id="WP_377164206.1">
    <property type="nucleotide sequence ID" value="NZ_JBHSMQ010000002.1"/>
</dbReference>
<accession>A0ABW0KLR0</accession>
<dbReference type="GO" id="GO:0016301">
    <property type="term" value="F:kinase activity"/>
    <property type="evidence" value="ECO:0007669"/>
    <property type="project" value="UniProtKB-KW"/>
</dbReference>
<gene>
    <name evidence="2" type="ORF">ACFQDI_05380</name>
</gene>
<dbReference type="InterPro" id="IPR011009">
    <property type="entry name" value="Kinase-like_dom_sf"/>
</dbReference>
<dbReference type="Gene3D" id="1.10.510.10">
    <property type="entry name" value="Transferase(Phosphotransferase) domain 1"/>
    <property type="match status" value="1"/>
</dbReference>
<feature type="domain" description="Protein kinase" evidence="1">
    <location>
        <begin position="30"/>
        <end position="274"/>
    </location>
</feature>
<keyword evidence="2" id="KW-0418">Kinase</keyword>
<dbReference type="SUPFAM" id="SSF56112">
    <property type="entry name" value="Protein kinase-like (PK-like)"/>
    <property type="match status" value="1"/>
</dbReference>
<dbReference type="PROSITE" id="PS50011">
    <property type="entry name" value="PROTEIN_KINASE_DOM"/>
    <property type="match status" value="1"/>
</dbReference>